<evidence type="ECO:0000313" key="9">
    <source>
        <dbReference type="Proteomes" id="UP000198521"/>
    </source>
</evidence>
<evidence type="ECO:0000259" key="7">
    <source>
        <dbReference type="PROSITE" id="PS50846"/>
    </source>
</evidence>
<dbReference type="Pfam" id="PF07291">
    <property type="entry name" value="MauE"/>
    <property type="match status" value="1"/>
</dbReference>
<evidence type="ECO:0000256" key="1">
    <source>
        <dbReference type="ARBA" id="ARBA00004141"/>
    </source>
</evidence>
<evidence type="ECO:0000256" key="4">
    <source>
        <dbReference type="ARBA" id="ARBA00022989"/>
    </source>
</evidence>
<feature type="transmembrane region" description="Helical" evidence="6">
    <location>
        <begin position="179"/>
        <end position="200"/>
    </location>
</feature>
<keyword evidence="9" id="KW-1185">Reference proteome</keyword>
<dbReference type="AlphaFoldDB" id="A0A1H7RZK9"/>
<dbReference type="PROSITE" id="PS01047">
    <property type="entry name" value="HMA_1"/>
    <property type="match status" value="1"/>
</dbReference>
<dbReference type="Gene3D" id="3.30.70.100">
    <property type="match status" value="1"/>
</dbReference>
<evidence type="ECO:0000256" key="6">
    <source>
        <dbReference type="SAM" id="Phobius"/>
    </source>
</evidence>
<dbReference type="OrthoDB" id="1521937at2"/>
<dbReference type="RefSeq" id="WP_091409792.1">
    <property type="nucleotide sequence ID" value="NZ_FOAB01000005.1"/>
</dbReference>
<feature type="transmembrane region" description="Helical" evidence="6">
    <location>
        <begin position="89"/>
        <end position="110"/>
    </location>
</feature>
<evidence type="ECO:0000256" key="3">
    <source>
        <dbReference type="ARBA" id="ARBA00022723"/>
    </source>
</evidence>
<dbReference type="CDD" id="cd00371">
    <property type="entry name" value="HMA"/>
    <property type="match status" value="1"/>
</dbReference>
<evidence type="ECO:0000313" key="8">
    <source>
        <dbReference type="EMBL" id="SEL64797.1"/>
    </source>
</evidence>
<dbReference type="SUPFAM" id="SSF55008">
    <property type="entry name" value="HMA, heavy metal-associated domain"/>
    <property type="match status" value="1"/>
</dbReference>
<feature type="domain" description="HMA" evidence="7">
    <location>
        <begin position="1"/>
        <end position="66"/>
    </location>
</feature>
<feature type="transmembrane region" description="Helical" evidence="6">
    <location>
        <begin position="155"/>
        <end position="173"/>
    </location>
</feature>
<dbReference type="InterPro" id="IPR006121">
    <property type="entry name" value="HMA_dom"/>
</dbReference>
<dbReference type="Pfam" id="PF00403">
    <property type="entry name" value="HMA"/>
    <property type="match status" value="1"/>
</dbReference>
<keyword evidence="5 6" id="KW-0472">Membrane</keyword>
<comment type="subcellular location">
    <subcellularLocation>
        <location evidence="1">Membrane</location>
        <topology evidence="1">Multi-pass membrane protein</topology>
    </subcellularLocation>
</comment>
<accession>A0A1H7RZK9</accession>
<feature type="transmembrane region" description="Helical" evidence="6">
    <location>
        <begin position="116"/>
        <end position="134"/>
    </location>
</feature>
<dbReference type="Proteomes" id="UP000198521">
    <property type="component" value="Unassembled WGS sequence"/>
</dbReference>
<dbReference type="GO" id="GO:0016020">
    <property type="term" value="C:membrane"/>
    <property type="evidence" value="ECO:0007669"/>
    <property type="project" value="UniProtKB-SubCell"/>
</dbReference>
<dbReference type="STRING" id="1038014.SAMN04487910_2910"/>
<name>A0A1H7RZK9_AQUAM</name>
<keyword evidence="3" id="KW-0479">Metal-binding</keyword>
<dbReference type="GO" id="GO:0046872">
    <property type="term" value="F:metal ion binding"/>
    <property type="evidence" value="ECO:0007669"/>
    <property type="project" value="UniProtKB-KW"/>
</dbReference>
<dbReference type="GO" id="GO:0030416">
    <property type="term" value="P:methylamine metabolic process"/>
    <property type="evidence" value="ECO:0007669"/>
    <property type="project" value="InterPro"/>
</dbReference>
<dbReference type="InterPro" id="IPR036163">
    <property type="entry name" value="HMA_dom_sf"/>
</dbReference>
<feature type="transmembrane region" description="Helical" evidence="6">
    <location>
        <begin position="221"/>
        <end position="241"/>
    </location>
</feature>
<dbReference type="PROSITE" id="PS50846">
    <property type="entry name" value="HMA_2"/>
    <property type="match status" value="1"/>
</dbReference>
<keyword evidence="4 6" id="KW-1133">Transmembrane helix</keyword>
<reference evidence="8 9" key="1">
    <citation type="submission" date="2016-10" db="EMBL/GenBank/DDBJ databases">
        <authorList>
            <person name="de Groot N.N."/>
        </authorList>
    </citation>
    <scope>NUCLEOTIDE SEQUENCE [LARGE SCALE GENOMIC DNA]</scope>
    <source>
        <strain evidence="8 9">DSM 25232</strain>
    </source>
</reference>
<evidence type="ECO:0000256" key="2">
    <source>
        <dbReference type="ARBA" id="ARBA00022692"/>
    </source>
</evidence>
<sequence length="242" mass="27586">MNTRYHIEGMTCEGCRSGVENILNAIPEISGAEVSLESKEAIIVFKQKLTIEALIEAIPAKYIITEKENYDLNTIYDNPVLEKSEVRQLFPLFLIFGYITSASVLINYSSWNIDDFMMDFMGLFYVVFSFFKILDLKGFFKSFAMYDPLAKQFPFYSWLYPFIEVGLGLMFLMRFNVNIALITTVLILGITTVGVTKVLIDKKSIQCACLGIALKLPMTKATFIENAIMLGMAFWMLVTMYL</sequence>
<protein>
    <submittedName>
        <fullName evidence="8">Copper chaperone CopZ</fullName>
    </submittedName>
</protein>
<gene>
    <name evidence="8" type="ORF">SAMN04487910_2910</name>
</gene>
<dbReference type="InterPro" id="IPR009908">
    <property type="entry name" value="Methylamine_util_MauE"/>
</dbReference>
<organism evidence="8 9">
    <name type="scientific">Aquimarina amphilecti</name>
    <dbReference type="NCBI Taxonomy" id="1038014"/>
    <lineage>
        <taxon>Bacteria</taxon>
        <taxon>Pseudomonadati</taxon>
        <taxon>Bacteroidota</taxon>
        <taxon>Flavobacteriia</taxon>
        <taxon>Flavobacteriales</taxon>
        <taxon>Flavobacteriaceae</taxon>
        <taxon>Aquimarina</taxon>
    </lineage>
</organism>
<dbReference type="InterPro" id="IPR017969">
    <property type="entry name" value="Heavy-metal-associated_CS"/>
</dbReference>
<evidence type="ECO:0000256" key="5">
    <source>
        <dbReference type="ARBA" id="ARBA00023136"/>
    </source>
</evidence>
<dbReference type="EMBL" id="FOAB01000005">
    <property type="protein sequence ID" value="SEL64797.1"/>
    <property type="molecule type" value="Genomic_DNA"/>
</dbReference>
<proteinExistence type="predicted"/>
<keyword evidence="2 6" id="KW-0812">Transmembrane</keyword>